<evidence type="ECO:0000313" key="6">
    <source>
        <dbReference type="Proteomes" id="UP000231279"/>
    </source>
</evidence>
<dbReference type="Pfam" id="PF20431">
    <property type="entry name" value="E_motif"/>
    <property type="match status" value="1"/>
</dbReference>
<dbReference type="OrthoDB" id="185373at2759"/>
<name>A0A2G9GVJ3_9LAMI</name>
<dbReference type="InterPro" id="IPR032867">
    <property type="entry name" value="DYW_dom"/>
</dbReference>
<sequence>MICGYAKAGEYANCYGSFREYMRSVKGPDDYTLPVIIKACRNTMDLQIGRVLQGVVYKYGFDSNSFVAAALVDMYAKNKDIENARELFDEMPKKDLVSWIVMIEACTEYGNAEEVLDLFDRMRNEGVVPDKVAMIDEDYIRRMKFSLGVILGAALNDMHAKCGSIGLAREVFDKMRVTNVVSWSTMIAAHDYHWEGQKALDLFHTMVGTGILPNNITFVSFLYACSHFGLEEYRVTSDVKHFTCVVDLFGALLGACRIYGHVELAMKAAESLLELQPQNAGHYVLLSNIYAKADRWKEVAKVRELMTHQKIKKIPGWTWIEVDKKVHKFSVGDHKHPLSMEIHEELKKLREKLELAGYVPDTNFVLHDIDEELKLDLLHSHSEKLAIAFGLISTPEGTPISMTKNLRVCGVCHTFIKFLSLITKRVVVVRDANRFHHFDGGACSCSDYW</sequence>
<proteinExistence type="inferred from homology"/>
<reference evidence="6" key="1">
    <citation type="journal article" date="2018" name="Gigascience">
        <title>Genome assembly of the Pink Ipe (Handroanthus impetiginosus, Bignoniaceae), a highly valued, ecologically keystone Neotropical timber forest tree.</title>
        <authorList>
            <person name="Silva-Junior O.B."/>
            <person name="Grattapaglia D."/>
            <person name="Novaes E."/>
            <person name="Collevatti R.G."/>
        </authorList>
    </citation>
    <scope>NUCLEOTIDE SEQUENCE [LARGE SCALE GENOMIC DNA]</scope>
    <source>
        <strain evidence="6">cv. UFG-1</strain>
    </source>
</reference>
<dbReference type="NCBIfam" id="TIGR00756">
    <property type="entry name" value="PPR"/>
    <property type="match status" value="2"/>
</dbReference>
<protein>
    <recommendedName>
        <fullName evidence="4">DYW domain-containing protein</fullName>
    </recommendedName>
</protein>
<feature type="repeat" description="PPR" evidence="3">
    <location>
        <begin position="95"/>
        <end position="129"/>
    </location>
</feature>
<dbReference type="SUPFAM" id="SSF48452">
    <property type="entry name" value="TPR-like"/>
    <property type="match status" value="1"/>
</dbReference>
<dbReference type="STRING" id="429701.A0A2G9GVJ3"/>
<dbReference type="InterPro" id="IPR011990">
    <property type="entry name" value="TPR-like_helical_dom_sf"/>
</dbReference>
<keyword evidence="2" id="KW-0677">Repeat</keyword>
<accession>A0A2G9GVJ3</accession>
<evidence type="ECO:0000259" key="4">
    <source>
        <dbReference type="Pfam" id="PF14432"/>
    </source>
</evidence>
<evidence type="ECO:0000256" key="1">
    <source>
        <dbReference type="ARBA" id="ARBA00006643"/>
    </source>
</evidence>
<dbReference type="AlphaFoldDB" id="A0A2G9GVJ3"/>
<dbReference type="EMBL" id="NKXS01003629">
    <property type="protein sequence ID" value="PIN09030.1"/>
    <property type="molecule type" value="Genomic_DNA"/>
</dbReference>
<evidence type="ECO:0000313" key="5">
    <source>
        <dbReference type="EMBL" id="PIN09030.1"/>
    </source>
</evidence>
<dbReference type="GO" id="GO:0009451">
    <property type="term" value="P:RNA modification"/>
    <property type="evidence" value="ECO:0007669"/>
    <property type="project" value="InterPro"/>
</dbReference>
<dbReference type="PANTHER" id="PTHR47926">
    <property type="entry name" value="PENTATRICOPEPTIDE REPEAT-CONTAINING PROTEIN"/>
    <property type="match status" value="1"/>
</dbReference>
<dbReference type="InterPro" id="IPR046960">
    <property type="entry name" value="PPR_At4g14850-like_plant"/>
</dbReference>
<comment type="similarity">
    <text evidence="1">Belongs to the PPR family. PCMP-H subfamily.</text>
</comment>
<dbReference type="GO" id="GO:0003723">
    <property type="term" value="F:RNA binding"/>
    <property type="evidence" value="ECO:0007669"/>
    <property type="project" value="InterPro"/>
</dbReference>
<feature type="repeat" description="PPR" evidence="3">
    <location>
        <begin position="179"/>
        <end position="213"/>
    </location>
</feature>
<gene>
    <name evidence="5" type="ORF">CDL12_18388</name>
</gene>
<evidence type="ECO:0000256" key="2">
    <source>
        <dbReference type="ARBA" id="ARBA00022737"/>
    </source>
</evidence>
<dbReference type="PANTHER" id="PTHR47926:SF452">
    <property type="entry name" value="PENTATRICOPEPTIDE REPEAT-CONTAINING PROTEIN"/>
    <property type="match status" value="1"/>
</dbReference>
<dbReference type="PROSITE" id="PS51375">
    <property type="entry name" value="PPR"/>
    <property type="match status" value="3"/>
</dbReference>
<dbReference type="GO" id="GO:0008270">
    <property type="term" value="F:zinc ion binding"/>
    <property type="evidence" value="ECO:0007669"/>
    <property type="project" value="InterPro"/>
</dbReference>
<dbReference type="InterPro" id="IPR002885">
    <property type="entry name" value="PPR_rpt"/>
</dbReference>
<dbReference type="FunFam" id="1.25.40.10:FF:000285">
    <property type="entry name" value="Pentatricopeptide repeat-containing protein, chloroplastic"/>
    <property type="match status" value="1"/>
</dbReference>
<dbReference type="Gene3D" id="1.25.40.10">
    <property type="entry name" value="Tetratricopeptide repeat domain"/>
    <property type="match status" value="2"/>
</dbReference>
<organism evidence="5 6">
    <name type="scientific">Handroanthus impetiginosus</name>
    <dbReference type="NCBI Taxonomy" id="429701"/>
    <lineage>
        <taxon>Eukaryota</taxon>
        <taxon>Viridiplantae</taxon>
        <taxon>Streptophyta</taxon>
        <taxon>Embryophyta</taxon>
        <taxon>Tracheophyta</taxon>
        <taxon>Spermatophyta</taxon>
        <taxon>Magnoliopsida</taxon>
        <taxon>eudicotyledons</taxon>
        <taxon>Gunneridae</taxon>
        <taxon>Pentapetalae</taxon>
        <taxon>asterids</taxon>
        <taxon>lamiids</taxon>
        <taxon>Lamiales</taxon>
        <taxon>Bignoniaceae</taxon>
        <taxon>Crescentiina</taxon>
        <taxon>Tabebuia alliance</taxon>
        <taxon>Handroanthus</taxon>
    </lineage>
</organism>
<dbReference type="Pfam" id="PF01535">
    <property type="entry name" value="PPR"/>
    <property type="match status" value="2"/>
</dbReference>
<comment type="caution">
    <text evidence="5">The sequence shown here is derived from an EMBL/GenBank/DDBJ whole genome shotgun (WGS) entry which is preliminary data.</text>
</comment>
<evidence type="ECO:0000256" key="3">
    <source>
        <dbReference type="PROSITE-ProRule" id="PRU00708"/>
    </source>
</evidence>
<dbReference type="Proteomes" id="UP000231279">
    <property type="component" value="Unassembled WGS sequence"/>
</dbReference>
<dbReference type="Pfam" id="PF14432">
    <property type="entry name" value="DYW_deaminase"/>
    <property type="match status" value="1"/>
</dbReference>
<dbReference type="InterPro" id="IPR046848">
    <property type="entry name" value="E_motif"/>
</dbReference>
<feature type="repeat" description="PPR" evidence="3">
    <location>
        <begin position="64"/>
        <end position="94"/>
    </location>
</feature>
<feature type="domain" description="DYW" evidence="4">
    <location>
        <begin position="357"/>
        <end position="449"/>
    </location>
</feature>
<keyword evidence="6" id="KW-1185">Reference proteome</keyword>
<dbReference type="Pfam" id="PF13041">
    <property type="entry name" value="PPR_2"/>
    <property type="match status" value="1"/>
</dbReference>